<proteinExistence type="predicted"/>
<sequence>MDHSGAVRREPGPRCHLTGLPLHQMHRHRSRRQRHCCQTHSQQAAPHPAERGSRPRSSNLPCSLCSQPTSSQRSHTRAHAPSLRLSPNASAKLMPPRRTPKAPFSQKSFSRCFNHPLFTDIFFLLSILCSRTSQS</sequence>
<evidence type="ECO:0000313" key="2">
    <source>
        <dbReference type="EMBL" id="KAF6401408.1"/>
    </source>
</evidence>
<name>A0A7J8BRN7_ROUAE</name>
<dbReference type="EMBL" id="JACASE010000016">
    <property type="protein sequence ID" value="KAF6401408.1"/>
    <property type="molecule type" value="Genomic_DNA"/>
</dbReference>
<keyword evidence="3" id="KW-1185">Reference proteome</keyword>
<feature type="compositionally biased region" description="Basic residues" evidence="1">
    <location>
        <begin position="24"/>
        <end position="37"/>
    </location>
</feature>
<evidence type="ECO:0000256" key="1">
    <source>
        <dbReference type="SAM" id="MobiDB-lite"/>
    </source>
</evidence>
<organism evidence="2 3">
    <name type="scientific">Rousettus aegyptiacus</name>
    <name type="common">Egyptian fruit bat</name>
    <name type="synonym">Pteropus aegyptiacus</name>
    <dbReference type="NCBI Taxonomy" id="9407"/>
    <lineage>
        <taxon>Eukaryota</taxon>
        <taxon>Metazoa</taxon>
        <taxon>Chordata</taxon>
        <taxon>Craniata</taxon>
        <taxon>Vertebrata</taxon>
        <taxon>Euteleostomi</taxon>
        <taxon>Mammalia</taxon>
        <taxon>Eutheria</taxon>
        <taxon>Laurasiatheria</taxon>
        <taxon>Chiroptera</taxon>
        <taxon>Yinpterochiroptera</taxon>
        <taxon>Pteropodoidea</taxon>
        <taxon>Pteropodidae</taxon>
        <taxon>Rousettinae</taxon>
        <taxon>Rousettus</taxon>
    </lineage>
</organism>
<protein>
    <submittedName>
        <fullName evidence="2">Uncharacterized protein</fullName>
    </submittedName>
</protein>
<accession>A0A7J8BRN7</accession>
<gene>
    <name evidence="2" type="ORF">HJG63_009516</name>
</gene>
<feature type="region of interest" description="Disordered" evidence="1">
    <location>
        <begin position="1"/>
        <end position="105"/>
    </location>
</feature>
<feature type="compositionally biased region" description="Basic and acidic residues" evidence="1">
    <location>
        <begin position="1"/>
        <end position="13"/>
    </location>
</feature>
<reference evidence="2 3" key="1">
    <citation type="journal article" date="2020" name="Nature">
        <title>Six reference-quality genomes reveal evolution of bat adaptations.</title>
        <authorList>
            <person name="Jebb D."/>
            <person name="Huang Z."/>
            <person name="Pippel M."/>
            <person name="Hughes G.M."/>
            <person name="Lavrichenko K."/>
            <person name="Devanna P."/>
            <person name="Winkler S."/>
            <person name="Jermiin L.S."/>
            <person name="Skirmuntt E.C."/>
            <person name="Katzourakis A."/>
            <person name="Burkitt-Gray L."/>
            <person name="Ray D.A."/>
            <person name="Sullivan K.A.M."/>
            <person name="Roscito J.G."/>
            <person name="Kirilenko B.M."/>
            <person name="Davalos L.M."/>
            <person name="Corthals A.P."/>
            <person name="Power M.L."/>
            <person name="Jones G."/>
            <person name="Ransome R.D."/>
            <person name="Dechmann D.K.N."/>
            <person name="Locatelli A.G."/>
            <person name="Puechmaille S.J."/>
            <person name="Fedrigo O."/>
            <person name="Jarvis E.D."/>
            <person name="Hiller M."/>
            <person name="Vernes S.C."/>
            <person name="Myers E.W."/>
            <person name="Teeling E.C."/>
        </authorList>
    </citation>
    <scope>NUCLEOTIDE SEQUENCE [LARGE SCALE GENOMIC DNA]</scope>
    <source>
        <strain evidence="2">MRouAeg1</strain>
        <tissue evidence="2">Muscle</tissue>
    </source>
</reference>
<evidence type="ECO:0000313" key="3">
    <source>
        <dbReference type="Proteomes" id="UP000593571"/>
    </source>
</evidence>
<comment type="caution">
    <text evidence="2">The sequence shown here is derived from an EMBL/GenBank/DDBJ whole genome shotgun (WGS) entry which is preliminary data.</text>
</comment>
<dbReference type="AlphaFoldDB" id="A0A7J8BRN7"/>
<feature type="compositionally biased region" description="Polar residues" evidence="1">
    <location>
        <begin position="55"/>
        <end position="73"/>
    </location>
</feature>
<dbReference type="Proteomes" id="UP000593571">
    <property type="component" value="Unassembled WGS sequence"/>
</dbReference>